<keyword evidence="3" id="KW-0804">Transcription</keyword>
<name>A0AAE3IQM2_9BACT</name>
<dbReference type="PANTHER" id="PTHR30146">
    <property type="entry name" value="LACI-RELATED TRANSCRIPTIONAL REPRESSOR"/>
    <property type="match status" value="1"/>
</dbReference>
<dbReference type="GO" id="GO:0003700">
    <property type="term" value="F:DNA-binding transcription factor activity"/>
    <property type="evidence" value="ECO:0007669"/>
    <property type="project" value="TreeGrafter"/>
</dbReference>
<dbReference type="SUPFAM" id="SSF47413">
    <property type="entry name" value="lambda repressor-like DNA-binding domains"/>
    <property type="match status" value="1"/>
</dbReference>
<dbReference type="InterPro" id="IPR010982">
    <property type="entry name" value="Lambda_DNA-bd_dom_sf"/>
</dbReference>
<evidence type="ECO:0000313" key="5">
    <source>
        <dbReference type="EMBL" id="MCU7695376.1"/>
    </source>
</evidence>
<dbReference type="InterPro" id="IPR000843">
    <property type="entry name" value="HTH_LacI"/>
</dbReference>
<dbReference type="SMART" id="SM00354">
    <property type="entry name" value="HTH_LACI"/>
    <property type="match status" value="1"/>
</dbReference>
<gene>
    <name evidence="5" type="ORF">OD355_12695</name>
</gene>
<evidence type="ECO:0000259" key="4">
    <source>
        <dbReference type="PROSITE" id="PS50932"/>
    </source>
</evidence>
<dbReference type="InterPro" id="IPR001761">
    <property type="entry name" value="Peripla_BP/Lac1_sug-bd_dom"/>
</dbReference>
<keyword evidence="2" id="KW-0238">DNA-binding</keyword>
<dbReference type="Pfam" id="PF00532">
    <property type="entry name" value="Peripla_BP_1"/>
    <property type="match status" value="1"/>
</dbReference>
<dbReference type="PROSITE" id="PS50932">
    <property type="entry name" value="HTH_LACI_2"/>
    <property type="match status" value="1"/>
</dbReference>
<dbReference type="Gene3D" id="1.10.260.40">
    <property type="entry name" value="lambda repressor-like DNA-binding domains"/>
    <property type="match status" value="1"/>
</dbReference>
<sequence length="339" mass="38081">MKKAVSLKDIANNVGVSTALVSYVLNGKEKEARVSKQMAAKIRRAAKEMNYQPNLIARSLKYGKTKTIGLIVADISNPFFSSIARIIENKAKENGYTVVFGSSDEQLDKSADLLNALINRQVDGLIVTPVENSEEQIREIQEKGIPVVLIDRYFPKLNTNAVFINNYQSAYNATQHLIDNGYKKIGMVAYQSSLEHMKQRVKGYEKCLKDNGINASKDWLLKINYNHTETDFRDSLNAMLEKNTIDSLLFATVSLAVKSLHVINSRKIKIPDDFGLISFDESDAFDFFYSPLTFIKQNLQQLGSQSVQLLIDSINNNTTVIKKIEVPSTLVVRDSSKKK</sequence>
<dbReference type="PANTHER" id="PTHR30146:SF109">
    <property type="entry name" value="HTH-TYPE TRANSCRIPTIONAL REGULATOR GALS"/>
    <property type="match status" value="1"/>
</dbReference>
<dbReference type="AlphaFoldDB" id="A0AAE3IQM2"/>
<dbReference type="SUPFAM" id="SSF53822">
    <property type="entry name" value="Periplasmic binding protein-like I"/>
    <property type="match status" value="1"/>
</dbReference>
<dbReference type="GO" id="GO:0000976">
    <property type="term" value="F:transcription cis-regulatory region binding"/>
    <property type="evidence" value="ECO:0007669"/>
    <property type="project" value="TreeGrafter"/>
</dbReference>
<accession>A0AAE3IQM2</accession>
<comment type="caution">
    <text evidence="5">The sequence shown here is derived from an EMBL/GenBank/DDBJ whole genome shotgun (WGS) entry which is preliminary data.</text>
</comment>
<organism evidence="5 6">
    <name type="scientific">Haoranjiania flava</name>
    <dbReference type="NCBI Taxonomy" id="1856322"/>
    <lineage>
        <taxon>Bacteria</taxon>
        <taxon>Pseudomonadati</taxon>
        <taxon>Bacteroidota</taxon>
        <taxon>Chitinophagia</taxon>
        <taxon>Chitinophagales</taxon>
        <taxon>Chitinophagaceae</taxon>
        <taxon>Haoranjiania</taxon>
    </lineage>
</organism>
<evidence type="ECO:0000313" key="6">
    <source>
        <dbReference type="Proteomes" id="UP001209317"/>
    </source>
</evidence>
<feature type="domain" description="HTH lacI-type" evidence="4">
    <location>
        <begin position="5"/>
        <end position="62"/>
    </location>
</feature>
<dbReference type="InterPro" id="IPR028082">
    <property type="entry name" value="Peripla_BP_I"/>
</dbReference>
<dbReference type="Gene3D" id="3.40.50.2300">
    <property type="match status" value="2"/>
</dbReference>
<evidence type="ECO:0000256" key="2">
    <source>
        <dbReference type="ARBA" id="ARBA00023125"/>
    </source>
</evidence>
<dbReference type="RefSeq" id="WP_263038864.1">
    <property type="nucleotide sequence ID" value="NZ_JAOTPL010000025.1"/>
</dbReference>
<dbReference type="Proteomes" id="UP001209317">
    <property type="component" value="Unassembled WGS sequence"/>
</dbReference>
<reference evidence="5" key="1">
    <citation type="submission" date="2022-10" db="EMBL/GenBank/DDBJ databases">
        <authorList>
            <person name="Kim H.S."/>
            <person name="Kim J.-S."/>
            <person name="Suh M.K."/>
            <person name="Eom M.K."/>
            <person name="Lee J.-S."/>
        </authorList>
    </citation>
    <scope>NUCLEOTIDE SEQUENCE</scope>
    <source>
        <strain evidence="5">LIP-5</strain>
    </source>
</reference>
<keyword evidence="1" id="KW-0805">Transcription regulation</keyword>
<dbReference type="Pfam" id="PF00356">
    <property type="entry name" value="LacI"/>
    <property type="match status" value="1"/>
</dbReference>
<evidence type="ECO:0000256" key="3">
    <source>
        <dbReference type="ARBA" id="ARBA00023163"/>
    </source>
</evidence>
<evidence type="ECO:0000256" key="1">
    <source>
        <dbReference type="ARBA" id="ARBA00023015"/>
    </source>
</evidence>
<dbReference type="EMBL" id="JAOTPL010000025">
    <property type="protein sequence ID" value="MCU7695376.1"/>
    <property type="molecule type" value="Genomic_DNA"/>
</dbReference>
<protein>
    <submittedName>
        <fullName evidence="5">LacI family transcriptional regulator</fullName>
    </submittedName>
</protein>
<proteinExistence type="predicted"/>
<dbReference type="CDD" id="cd19977">
    <property type="entry name" value="PBP1_EndR-like"/>
    <property type="match status" value="1"/>
</dbReference>
<dbReference type="CDD" id="cd01392">
    <property type="entry name" value="HTH_LacI"/>
    <property type="match status" value="1"/>
</dbReference>
<keyword evidence="6" id="KW-1185">Reference proteome</keyword>